<feature type="transmembrane region" description="Helical" evidence="1">
    <location>
        <begin position="380"/>
        <end position="404"/>
    </location>
</feature>
<accession>A0A4P5PC36</accession>
<feature type="transmembrane region" description="Helical" evidence="1">
    <location>
        <begin position="196"/>
        <end position="219"/>
    </location>
</feature>
<dbReference type="OrthoDB" id="1661999at2"/>
<feature type="transmembrane region" description="Helical" evidence="1">
    <location>
        <begin position="416"/>
        <end position="438"/>
    </location>
</feature>
<feature type="transmembrane region" description="Helical" evidence="1">
    <location>
        <begin position="155"/>
        <end position="176"/>
    </location>
</feature>
<feature type="transmembrane region" description="Helical" evidence="1">
    <location>
        <begin position="328"/>
        <end position="350"/>
    </location>
</feature>
<feature type="transmembrane region" description="Helical" evidence="1">
    <location>
        <begin position="357"/>
        <end position="374"/>
    </location>
</feature>
<feature type="transmembrane region" description="Helical" evidence="1">
    <location>
        <begin position="80"/>
        <end position="100"/>
    </location>
</feature>
<evidence type="ECO:0000313" key="3">
    <source>
        <dbReference type="Proteomes" id="UP000290567"/>
    </source>
</evidence>
<dbReference type="AlphaFoldDB" id="A0A4P5PC36"/>
<protein>
    <submittedName>
        <fullName evidence="2">Citrate transporter</fullName>
    </submittedName>
</protein>
<keyword evidence="1" id="KW-0812">Transmembrane</keyword>
<evidence type="ECO:0000313" key="2">
    <source>
        <dbReference type="EMBL" id="GCF93518.1"/>
    </source>
</evidence>
<feature type="transmembrane region" description="Helical" evidence="1">
    <location>
        <begin position="239"/>
        <end position="259"/>
    </location>
</feature>
<reference evidence="3" key="1">
    <citation type="submission" date="2019-02" db="EMBL/GenBank/DDBJ databases">
        <title>Draft genome sequence of Enterococcus sp. Gos25-1.</title>
        <authorList>
            <person name="Tanaka N."/>
            <person name="Shiwa Y."/>
            <person name="Fujita N."/>
        </authorList>
    </citation>
    <scope>NUCLEOTIDE SEQUENCE [LARGE SCALE GENOMIC DNA]</scope>
    <source>
        <strain evidence="3">Gos25-1</strain>
    </source>
</reference>
<organism evidence="2 3">
    <name type="scientific">Enterococcus florum</name>
    <dbReference type="NCBI Taxonomy" id="2480627"/>
    <lineage>
        <taxon>Bacteria</taxon>
        <taxon>Bacillati</taxon>
        <taxon>Bacillota</taxon>
        <taxon>Bacilli</taxon>
        <taxon>Lactobacillales</taxon>
        <taxon>Enterococcaceae</taxon>
        <taxon>Enterococcus</taxon>
    </lineage>
</organism>
<keyword evidence="3" id="KW-1185">Reference proteome</keyword>
<feature type="transmembrane region" description="Helical" evidence="1">
    <location>
        <begin position="112"/>
        <end position="143"/>
    </location>
</feature>
<dbReference type="RefSeq" id="WP_146621971.1">
    <property type="nucleotide sequence ID" value="NZ_BJCC01000010.1"/>
</dbReference>
<evidence type="ECO:0000256" key="1">
    <source>
        <dbReference type="SAM" id="Phobius"/>
    </source>
</evidence>
<feature type="transmembrane region" description="Helical" evidence="1">
    <location>
        <begin position="26"/>
        <end position="47"/>
    </location>
</feature>
<dbReference type="EMBL" id="BJCC01000010">
    <property type="protein sequence ID" value="GCF93518.1"/>
    <property type="molecule type" value="Genomic_DNA"/>
</dbReference>
<keyword evidence="1" id="KW-1133">Transmembrane helix</keyword>
<sequence length="442" mass="47663">MNILIGMLLILSFAGMVTYCIKGHNLMIGFFIMATIWTFLPIIGNLLSPNAAFDGLTIHDMLKQVYQTAPEKYGASVMNIFLGAFFGRILLDTGIAATIIRKSVELGGDNPAVILAIVNLISGFIFTSMTGGGSVIAIAVIVLPILFSIGIPKVIGFFSFTGSVAAGIFLNPINFGQYSAFFLNSKGGVEYTYNDYFPFGILAFAVMITVVSIASMFYLKMENLTYSWAATKKTEVVDAPGISLITPFLPVVGVIVFKLPVILCFILASLYGLGVCGGLKGSFRDICRTISRIFTEGVKDMSALIAFWITLAMFNDAAVYAAPYFQEIIGGLIPQSPLALCILFGVLAPLTWFKGPLSLIGSGAALLAVVSQTTNYPTTFLYPLFASVLIGMAHFDITISWNAWGLGFNRIKSVDYMKIALIPGTVVALILEIANFFLNNPI</sequence>
<feature type="transmembrane region" description="Helical" evidence="1">
    <location>
        <begin position="303"/>
        <end position="322"/>
    </location>
</feature>
<keyword evidence="1" id="KW-0472">Membrane</keyword>
<gene>
    <name evidence="2" type="ORF">NRIC_14090</name>
</gene>
<name>A0A4P5PC36_9ENTE</name>
<comment type="caution">
    <text evidence="2">The sequence shown here is derived from an EMBL/GenBank/DDBJ whole genome shotgun (WGS) entry which is preliminary data.</text>
</comment>
<feature type="transmembrane region" description="Helical" evidence="1">
    <location>
        <begin position="265"/>
        <end position="283"/>
    </location>
</feature>
<dbReference type="Proteomes" id="UP000290567">
    <property type="component" value="Unassembled WGS sequence"/>
</dbReference>
<proteinExistence type="predicted"/>